<gene>
    <name evidence="1" type="ORF">EDD18DRAFT_1109160</name>
</gene>
<sequence length="262" mass="29457">MSCNLTPANTGVMGQGNSAFEPGHGELIAALEHCSWSGETEIDEGVDLDLRQDDSEKVQTYRKMSQGPLLIRAVVCPLSRHLSAPTHLFQHDDFSAPSNGSMNGIKSSWTTPAQFEFSKSRSPSGHCDLLTWIPPYERLAKHLHVGPGNSLGCKVHERSGSRSGRFAQWINEDHRQMLNPRRLAFPRSTSSFYFTFTDEFTPLPKPLLRYVLQHLHKETPRGPVMWFSWFITSDVGPLYGNSESSHLRTKLAIPPRSTRRLS</sequence>
<dbReference type="EMBL" id="JAUEPU010000030">
    <property type="protein sequence ID" value="KAK0492416.1"/>
    <property type="molecule type" value="Genomic_DNA"/>
</dbReference>
<evidence type="ECO:0000313" key="1">
    <source>
        <dbReference type="EMBL" id="KAK0492416.1"/>
    </source>
</evidence>
<organism evidence="1 2">
    <name type="scientific">Armillaria luteobubalina</name>
    <dbReference type="NCBI Taxonomy" id="153913"/>
    <lineage>
        <taxon>Eukaryota</taxon>
        <taxon>Fungi</taxon>
        <taxon>Dikarya</taxon>
        <taxon>Basidiomycota</taxon>
        <taxon>Agaricomycotina</taxon>
        <taxon>Agaricomycetes</taxon>
        <taxon>Agaricomycetidae</taxon>
        <taxon>Agaricales</taxon>
        <taxon>Marasmiineae</taxon>
        <taxon>Physalacriaceae</taxon>
        <taxon>Armillaria</taxon>
    </lineage>
</organism>
<comment type="caution">
    <text evidence="1">The sequence shown here is derived from an EMBL/GenBank/DDBJ whole genome shotgun (WGS) entry which is preliminary data.</text>
</comment>
<keyword evidence="2" id="KW-1185">Reference proteome</keyword>
<accession>A0AA39TK10</accession>
<dbReference type="AlphaFoldDB" id="A0AA39TK10"/>
<evidence type="ECO:0000313" key="2">
    <source>
        <dbReference type="Proteomes" id="UP001175228"/>
    </source>
</evidence>
<name>A0AA39TK10_9AGAR</name>
<proteinExistence type="predicted"/>
<reference evidence="1" key="1">
    <citation type="submission" date="2023-06" db="EMBL/GenBank/DDBJ databases">
        <authorList>
            <consortium name="Lawrence Berkeley National Laboratory"/>
            <person name="Ahrendt S."/>
            <person name="Sahu N."/>
            <person name="Indic B."/>
            <person name="Wong-Bajracharya J."/>
            <person name="Merenyi Z."/>
            <person name="Ke H.-M."/>
            <person name="Monk M."/>
            <person name="Kocsube S."/>
            <person name="Drula E."/>
            <person name="Lipzen A."/>
            <person name="Balint B."/>
            <person name="Henrissat B."/>
            <person name="Andreopoulos B."/>
            <person name="Martin F.M."/>
            <person name="Harder C.B."/>
            <person name="Rigling D."/>
            <person name="Ford K.L."/>
            <person name="Foster G.D."/>
            <person name="Pangilinan J."/>
            <person name="Papanicolaou A."/>
            <person name="Barry K."/>
            <person name="LaButti K."/>
            <person name="Viragh M."/>
            <person name="Koriabine M."/>
            <person name="Yan M."/>
            <person name="Riley R."/>
            <person name="Champramary S."/>
            <person name="Plett K.L."/>
            <person name="Tsai I.J."/>
            <person name="Slot J."/>
            <person name="Sipos G."/>
            <person name="Plett J."/>
            <person name="Nagy L.G."/>
            <person name="Grigoriev I.V."/>
        </authorList>
    </citation>
    <scope>NUCLEOTIDE SEQUENCE</scope>
    <source>
        <strain evidence="1">HWK02</strain>
    </source>
</reference>
<dbReference type="Proteomes" id="UP001175228">
    <property type="component" value="Unassembled WGS sequence"/>
</dbReference>
<protein>
    <submittedName>
        <fullName evidence="1">Uncharacterized protein</fullName>
    </submittedName>
</protein>